<proteinExistence type="predicted"/>
<evidence type="ECO:0000313" key="1">
    <source>
        <dbReference type="EMBL" id="GBP10013.1"/>
    </source>
</evidence>
<reference evidence="1 2" key="1">
    <citation type="journal article" date="2019" name="Commun. Biol.">
        <title>The bagworm genome reveals a unique fibroin gene that provides high tensile strength.</title>
        <authorList>
            <person name="Kono N."/>
            <person name="Nakamura H."/>
            <person name="Ohtoshi R."/>
            <person name="Tomita M."/>
            <person name="Numata K."/>
            <person name="Arakawa K."/>
        </authorList>
    </citation>
    <scope>NUCLEOTIDE SEQUENCE [LARGE SCALE GENOMIC DNA]</scope>
</reference>
<keyword evidence="2" id="KW-1185">Reference proteome</keyword>
<accession>A0A4C1T697</accession>
<name>A0A4C1T697_EUMVA</name>
<gene>
    <name evidence="1" type="ORF">EVAR_92532_1</name>
</gene>
<sequence length="112" mass="12357">MEKWARVALENLMQAILVHIKKGPNFKHPKSTSLYEKIDESVGARGTEIKTCPRRASREAAGGAFAASRFQSATSTSDETSAGLPRFWSFVAKIKGKELKPYSCARYVLPPV</sequence>
<protein>
    <submittedName>
        <fullName evidence="1">Uncharacterized protein</fullName>
    </submittedName>
</protein>
<dbReference type="AlphaFoldDB" id="A0A4C1T697"/>
<evidence type="ECO:0000313" key="2">
    <source>
        <dbReference type="Proteomes" id="UP000299102"/>
    </source>
</evidence>
<comment type="caution">
    <text evidence="1">The sequence shown here is derived from an EMBL/GenBank/DDBJ whole genome shotgun (WGS) entry which is preliminary data.</text>
</comment>
<dbReference type="EMBL" id="BGZK01000038">
    <property type="protein sequence ID" value="GBP10013.1"/>
    <property type="molecule type" value="Genomic_DNA"/>
</dbReference>
<dbReference type="Proteomes" id="UP000299102">
    <property type="component" value="Unassembled WGS sequence"/>
</dbReference>
<organism evidence="1 2">
    <name type="scientific">Eumeta variegata</name>
    <name type="common">Bagworm moth</name>
    <name type="synonym">Eumeta japonica</name>
    <dbReference type="NCBI Taxonomy" id="151549"/>
    <lineage>
        <taxon>Eukaryota</taxon>
        <taxon>Metazoa</taxon>
        <taxon>Ecdysozoa</taxon>
        <taxon>Arthropoda</taxon>
        <taxon>Hexapoda</taxon>
        <taxon>Insecta</taxon>
        <taxon>Pterygota</taxon>
        <taxon>Neoptera</taxon>
        <taxon>Endopterygota</taxon>
        <taxon>Lepidoptera</taxon>
        <taxon>Glossata</taxon>
        <taxon>Ditrysia</taxon>
        <taxon>Tineoidea</taxon>
        <taxon>Psychidae</taxon>
        <taxon>Oiketicinae</taxon>
        <taxon>Eumeta</taxon>
    </lineage>
</organism>